<dbReference type="RefSeq" id="WP_209661482.1">
    <property type="nucleotide sequence ID" value="NZ_JAGGLI010000028.1"/>
</dbReference>
<feature type="transmembrane region" description="Helical" evidence="1">
    <location>
        <begin position="101"/>
        <end position="123"/>
    </location>
</feature>
<feature type="transmembrane region" description="Helical" evidence="1">
    <location>
        <begin position="339"/>
        <end position="365"/>
    </location>
</feature>
<feature type="transmembrane region" description="Helical" evidence="1">
    <location>
        <begin position="377"/>
        <end position="398"/>
    </location>
</feature>
<feature type="transmembrane region" description="Helical" evidence="1">
    <location>
        <begin position="202"/>
        <end position="220"/>
    </location>
</feature>
<feature type="transmembrane region" description="Helical" evidence="1">
    <location>
        <begin position="404"/>
        <end position="425"/>
    </location>
</feature>
<sequence>METLNDIDVNTTIQARKRTLNKNEQFIVLLLMPTVMLIMAFFYDNPAGLIQGLNAIRLSNDVLLTDYLVIAGAGATLLNSSLVTLINIAILKKMDMKPNGIIIASLFLLMGFSFMGKNIFNIWPFYIGGYIYSRVHNIEYKNVIIVCMLTTTMAPLSSVLAVSLSSNYIISLAGTLAIGSFLGFIMPAVSSQILMAHSGYNIYNMGYAGGFVSILVFAILRTLNIEFERNSVVLETMDYGLLGFFVLFFLLFISLGFAFNGFSFSGYKKLLGRTGRSVTDMTRLDGFALTLVNMGSLGIISIIYVIVMGGVLNGPVIAGILTVVGFAAFGKHIKNSVPILVGVAVASFFIAKDASTTAILISALFGTTLAPIVGEYGMIYGIILGFLHLSLTLNLGVLHGGIHLYNNGLSGGIIATIFVPMLDALKKEKKDALRD</sequence>
<organism evidence="2 3">
    <name type="scientific">Acetoanaerobium pronyense</name>
    <dbReference type="NCBI Taxonomy" id="1482736"/>
    <lineage>
        <taxon>Bacteria</taxon>
        <taxon>Bacillati</taxon>
        <taxon>Bacillota</taxon>
        <taxon>Clostridia</taxon>
        <taxon>Peptostreptococcales</taxon>
        <taxon>Filifactoraceae</taxon>
        <taxon>Acetoanaerobium</taxon>
    </lineage>
</organism>
<feature type="transmembrane region" description="Helical" evidence="1">
    <location>
        <begin position="287"/>
        <end position="307"/>
    </location>
</feature>
<protein>
    <recommendedName>
        <fullName evidence="4">DUF1576 domain-containing protein</fullName>
    </recommendedName>
</protein>
<name>A0ABS4KMH2_9FIRM</name>
<evidence type="ECO:0000313" key="3">
    <source>
        <dbReference type="Proteomes" id="UP001314903"/>
    </source>
</evidence>
<feature type="transmembrane region" description="Helical" evidence="1">
    <location>
        <begin position="67"/>
        <end position="89"/>
    </location>
</feature>
<feature type="transmembrane region" description="Helical" evidence="1">
    <location>
        <begin position="241"/>
        <end position="267"/>
    </location>
</feature>
<proteinExistence type="predicted"/>
<feature type="transmembrane region" description="Helical" evidence="1">
    <location>
        <begin position="169"/>
        <end position="190"/>
    </location>
</feature>
<evidence type="ECO:0000256" key="1">
    <source>
        <dbReference type="SAM" id="Phobius"/>
    </source>
</evidence>
<evidence type="ECO:0000313" key="2">
    <source>
        <dbReference type="EMBL" id="MBP2028431.1"/>
    </source>
</evidence>
<feature type="transmembrane region" description="Helical" evidence="1">
    <location>
        <begin position="143"/>
        <end position="162"/>
    </location>
</feature>
<keyword evidence="1" id="KW-1133">Transmembrane helix</keyword>
<dbReference type="Pfam" id="PF07613">
    <property type="entry name" value="DUF1576"/>
    <property type="match status" value="2"/>
</dbReference>
<gene>
    <name evidence="2" type="ORF">J2Z35_002232</name>
</gene>
<dbReference type="InterPro" id="IPR011470">
    <property type="entry name" value="DUF1576"/>
</dbReference>
<comment type="caution">
    <text evidence="2">The sequence shown here is derived from an EMBL/GenBank/DDBJ whole genome shotgun (WGS) entry which is preliminary data.</text>
</comment>
<feature type="transmembrane region" description="Helical" evidence="1">
    <location>
        <begin position="314"/>
        <end position="333"/>
    </location>
</feature>
<keyword evidence="1" id="KW-0812">Transmembrane</keyword>
<dbReference type="Proteomes" id="UP001314903">
    <property type="component" value="Unassembled WGS sequence"/>
</dbReference>
<reference evidence="2 3" key="1">
    <citation type="submission" date="2021-03" db="EMBL/GenBank/DDBJ databases">
        <title>Genomic Encyclopedia of Type Strains, Phase IV (KMG-IV): sequencing the most valuable type-strain genomes for metagenomic binning, comparative biology and taxonomic classification.</title>
        <authorList>
            <person name="Goeker M."/>
        </authorList>
    </citation>
    <scope>NUCLEOTIDE SEQUENCE [LARGE SCALE GENOMIC DNA]</scope>
    <source>
        <strain evidence="2 3">DSM 27512</strain>
    </source>
</reference>
<accession>A0ABS4KMH2</accession>
<dbReference type="EMBL" id="JAGGLI010000028">
    <property type="protein sequence ID" value="MBP2028431.1"/>
    <property type="molecule type" value="Genomic_DNA"/>
</dbReference>
<keyword evidence="3" id="KW-1185">Reference proteome</keyword>
<keyword evidence="1" id="KW-0472">Membrane</keyword>
<feature type="transmembrane region" description="Helical" evidence="1">
    <location>
        <begin position="26"/>
        <end position="43"/>
    </location>
</feature>
<evidence type="ECO:0008006" key="4">
    <source>
        <dbReference type="Google" id="ProtNLM"/>
    </source>
</evidence>